<dbReference type="RefSeq" id="WP_247995403.1">
    <property type="nucleotide sequence ID" value="NZ_CP096021.1"/>
</dbReference>
<organism evidence="1 2">
    <name type="scientific">Halocatena salina</name>
    <dbReference type="NCBI Taxonomy" id="2934340"/>
    <lineage>
        <taxon>Archaea</taxon>
        <taxon>Methanobacteriati</taxon>
        <taxon>Methanobacteriota</taxon>
        <taxon>Stenosarchaea group</taxon>
        <taxon>Halobacteria</taxon>
        <taxon>Halobacteriales</taxon>
        <taxon>Natronomonadaceae</taxon>
        <taxon>Halocatena</taxon>
    </lineage>
</organism>
<name>A0A8U0A7C3_9EURY</name>
<keyword evidence="1" id="KW-0614">Plasmid</keyword>
<protein>
    <submittedName>
        <fullName evidence="1">Uncharacterized protein</fullName>
    </submittedName>
</protein>
<dbReference type="EMBL" id="CP096021">
    <property type="protein sequence ID" value="UPM44749.1"/>
    <property type="molecule type" value="Genomic_DNA"/>
</dbReference>
<evidence type="ECO:0000313" key="2">
    <source>
        <dbReference type="Proteomes" id="UP000831768"/>
    </source>
</evidence>
<dbReference type="Proteomes" id="UP000831768">
    <property type="component" value="Plasmid unnamed2"/>
</dbReference>
<dbReference type="AlphaFoldDB" id="A0A8U0A7C3"/>
<dbReference type="GeneID" id="71929804"/>
<evidence type="ECO:0000313" key="1">
    <source>
        <dbReference type="EMBL" id="UPM44749.1"/>
    </source>
</evidence>
<dbReference type="KEGG" id="haad:MW046_17115"/>
<sequence>MLVLEFEMARQERANRFPVILDLLVFDERMAMVLVFVVVEVLSLLTPMLDE</sequence>
<reference evidence="1" key="1">
    <citation type="submission" date="2022-04" db="EMBL/GenBank/DDBJ databases">
        <title>Halocatena sp. nov., isolated from a salt lake.</title>
        <authorList>
            <person name="Cui H.-L."/>
        </authorList>
    </citation>
    <scope>NUCLEOTIDE SEQUENCE</scope>
    <source>
        <strain evidence="1">AD-1</strain>
        <plasmid evidence="1">unnamed2</plasmid>
    </source>
</reference>
<accession>A0A8U0A7C3</accession>
<keyword evidence="2" id="KW-1185">Reference proteome</keyword>
<proteinExistence type="predicted"/>
<gene>
    <name evidence="1" type="ORF">MW046_17115</name>
</gene>
<geneLocation type="plasmid" evidence="1 2">
    <name>unnamed2</name>
</geneLocation>